<dbReference type="AlphaFoldDB" id="A0A2I0J000"/>
<evidence type="ECO:0000313" key="2">
    <source>
        <dbReference type="Proteomes" id="UP000233551"/>
    </source>
</evidence>
<protein>
    <recommendedName>
        <fullName evidence="3">DDE Tnp4 domain-containing protein</fullName>
    </recommendedName>
</protein>
<reference evidence="1 2" key="1">
    <citation type="submission" date="2017-11" db="EMBL/GenBank/DDBJ databases">
        <title>De-novo sequencing of pomegranate (Punica granatum L.) genome.</title>
        <authorList>
            <person name="Akparov Z."/>
            <person name="Amiraslanov A."/>
            <person name="Hajiyeva S."/>
            <person name="Abbasov M."/>
            <person name="Kaur K."/>
            <person name="Hamwieh A."/>
            <person name="Solovyev V."/>
            <person name="Salamov A."/>
            <person name="Braich B."/>
            <person name="Kosarev P."/>
            <person name="Mahmoud A."/>
            <person name="Hajiyev E."/>
            <person name="Babayeva S."/>
            <person name="Izzatullayeva V."/>
            <person name="Mammadov A."/>
            <person name="Mammadov A."/>
            <person name="Sharifova S."/>
            <person name="Ojaghi J."/>
            <person name="Eynullazada K."/>
            <person name="Bayramov B."/>
            <person name="Abdulazimova A."/>
            <person name="Shahmuradov I."/>
        </authorList>
    </citation>
    <scope>NUCLEOTIDE SEQUENCE [LARGE SCALE GENOMIC DNA]</scope>
    <source>
        <strain evidence="2">cv. AG2017</strain>
        <tissue evidence="1">Leaf</tissue>
    </source>
</reference>
<name>A0A2I0J000_PUNGR</name>
<dbReference type="Proteomes" id="UP000233551">
    <property type="component" value="Unassembled WGS sequence"/>
</dbReference>
<dbReference type="STRING" id="22663.A0A2I0J000"/>
<sequence>MNRDEFNVPRDELDVTRDEFDMPRDEFDVTKYKFDVTRDEIDETMDELDVTRDEFDVTRDEFDDCIDAIDGTHVAACVPKENRVTYCDRNCEITQNVLAACSHQIIFTYVMIGWFLSDATRLELFLASYGEQHYVVDAGFLNTLGYVAP</sequence>
<gene>
    <name evidence="1" type="ORF">CRG98_030081</name>
</gene>
<organism evidence="1 2">
    <name type="scientific">Punica granatum</name>
    <name type="common">Pomegranate</name>
    <dbReference type="NCBI Taxonomy" id="22663"/>
    <lineage>
        <taxon>Eukaryota</taxon>
        <taxon>Viridiplantae</taxon>
        <taxon>Streptophyta</taxon>
        <taxon>Embryophyta</taxon>
        <taxon>Tracheophyta</taxon>
        <taxon>Spermatophyta</taxon>
        <taxon>Magnoliopsida</taxon>
        <taxon>eudicotyledons</taxon>
        <taxon>Gunneridae</taxon>
        <taxon>Pentapetalae</taxon>
        <taxon>rosids</taxon>
        <taxon>malvids</taxon>
        <taxon>Myrtales</taxon>
        <taxon>Lythraceae</taxon>
        <taxon>Punica</taxon>
    </lineage>
</organism>
<evidence type="ECO:0008006" key="3">
    <source>
        <dbReference type="Google" id="ProtNLM"/>
    </source>
</evidence>
<accession>A0A2I0J000</accession>
<comment type="caution">
    <text evidence="1">The sequence shown here is derived from an EMBL/GenBank/DDBJ whole genome shotgun (WGS) entry which is preliminary data.</text>
</comment>
<keyword evidence="2" id="KW-1185">Reference proteome</keyword>
<evidence type="ECO:0000313" key="1">
    <source>
        <dbReference type="EMBL" id="PKI49544.1"/>
    </source>
</evidence>
<dbReference type="EMBL" id="PGOL01002235">
    <property type="protein sequence ID" value="PKI49544.1"/>
    <property type="molecule type" value="Genomic_DNA"/>
</dbReference>
<proteinExistence type="predicted"/>